<evidence type="ECO:0000313" key="2">
    <source>
        <dbReference type="Proteomes" id="UP000632659"/>
    </source>
</evidence>
<name>A0A8J6P6Q5_9FIRM</name>
<organism evidence="1 2">
    <name type="scientific">Massiliimalia timonensis</name>
    <dbReference type="NCBI Taxonomy" id="1987501"/>
    <lineage>
        <taxon>Bacteria</taxon>
        <taxon>Bacillati</taxon>
        <taxon>Bacillota</taxon>
        <taxon>Clostridia</taxon>
        <taxon>Eubacteriales</taxon>
        <taxon>Oscillospiraceae</taxon>
        <taxon>Massiliimalia</taxon>
    </lineage>
</organism>
<proteinExistence type="predicted"/>
<dbReference type="Proteomes" id="UP000632659">
    <property type="component" value="Unassembled WGS sequence"/>
</dbReference>
<keyword evidence="2" id="KW-1185">Reference proteome</keyword>
<reference evidence="1" key="1">
    <citation type="submission" date="2020-08" db="EMBL/GenBank/DDBJ databases">
        <title>Genome public.</title>
        <authorList>
            <person name="Liu C."/>
            <person name="Sun Q."/>
        </authorList>
    </citation>
    <scope>NUCLEOTIDE SEQUENCE</scope>
    <source>
        <strain evidence="1">NSJ-15</strain>
    </source>
</reference>
<gene>
    <name evidence="1" type="ORF">H8702_13275</name>
</gene>
<dbReference type="AlphaFoldDB" id="A0A8J6P6Q5"/>
<dbReference type="EMBL" id="JACRTL010000011">
    <property type="protein sequence ID" value="MBC8612063.1"/>
    <property type="molecule type" value="Genomic_DNA"/>
</dbReference>
<sequence length="68" mass="7481">MKKIKCKTCGNRFYPERKTRYTVSEPHGISATFSGGIKSYDAFDCPACGCQIVAGIRLCEDAPVTEDD</sequence>
<dbReference type="RefSeq" id="WP_187536884.1">
    <property type="nucleotide sequence ID" value="NZ_JACRTL010000011.1"/>
</dbReference>
<protein>
    <submittedName>
        <fullName evidence="1">Uncharacterized protein</fullName>
    </submittedName>
</protein>
<comment type="caution">
    <text evidence="1">The sequence shown here is derived from an EMBL/GenBank/DDBJ whole genome shotgun (WGS) entry which is preliminary data.</text>
</comment>
<evidence type="ECO:0000313" key="1">
    <source>
        <dbReference type="EMBL" id="MBC8612063.1"/>
    </source>
</evidence>
<accession>A0A8J6P6Q5</accession>